<comment type="similarity">
    <text evidence="1">Belongs to the ice-binding protein family.</text>
</comment>
<organism evidence="3">
    <name type="scientific">Hyperionvirus sp</name>
    <dbReference type="NCBI Taxonomy" id="2487770"/>
    <lineage>
        <taxon>Viruses</taxon>
        <taxon>Varidnaviria</taxon>
        <taxon>Bamfordvirae</taxon>
        <taxon>Nucleocytoviricota</taxon>
        <taxon>Megaviricetes</taxon>
        <taxon>Imitervirales</taxon>
        <taxon>Mimiviridae</taxon>
        <taxon>Klosneuvirinae</taxon>
    </lineage>
</organism>
<keyword evidence="2" id="KW-0732">Signal</keyword>
<evidence type="ECO:0000256" key="1">
    <source>
        <dbReference type="ARBA" id="ARBA00005445"/>
    </source>
</evidence>
<dbReference type="InterPro" id="IPR021884">
    <property type="entry name" value="Ice-bd_prot"/>
</dbReference>
<accession>A0A3G5ACG7</accession>
<name>A0A3G5ACG7_9VIRU</name>
<reference evidence="3" key="1">
    <citation type="submission" date="2018-10" db="EMBL/GenBank/DDBJ databases">
        <title>Hidden diversity of soil giant viruses.</title>
        <authorList>
            <person name="Schulz F."/>
            <person name="Alteio L."/>
            <person name="Goudeau D."/>
            <person name="Ryan E.M."/>
            <person name="Malmstrom R.R."/>
            <person name="Blanchard J."/>
            <person name="Woyke T."/>
        </authorList>
    </citation>
    <scope>NUCLEOTIDE SEQUENCE</scope>
    <source>
        <strain evidence="3">HYV1</strain>
    </source>
</reference>
<gene>
    <name evidence="3" type="ORF">Hyperionvirus21_18</name>
</gene>
<evidence type="ECO:0000256" key="2">
    <source>
        <dbReference type="ARBA" id="ARBA00022729"/>
    </source>
</evidence>
<sequence length="389" mass="39794">MASTDYTTYGILAGNGAIAYSGQTSVIGNVGSNIPIGGVGTITASGAIYIGSISTALSNAQNDYNTFISQSPSTIIATQEIGGRTYGPGVIQVTFAGAKISSSITLNGSGSYFFQIINGGLTVDATAGNINFTVFNGAIPSEVFWLVNGDVIFNDGGNSINFPGITMTSQNITVDSNDISNGGLIAFGSGSNISVNNNLVRSLADEVNYDKQVNSYITLNSTIADQNAIRILATNAAGGMNISAGSGGITATTTDALNLAGNSIVQRWNTTGSLIHIQPTPAEYDTASTIVASDLLIRLIKSNPSGPITLTMPSASALITAISAVSGVAGSLVNDAFDFSLINNSSFNVTLATTTYYGNLLVSPSSSGLFRIQLTGGASPTGYTLYRVV</sequence>
<protein>
    <submittedName>
        <fullName evidence="3">DUF3494 domain-containing protein</fullName>
    </submittedName>
</protein>
<evidence type="ECO:0000313" key="3">
    <source>
        <dbReference type="EMBL" id="AYV84284.1"/>
    </source>
</evidence>
<dbReference type="Pfam" id="PF11999">
    <property type="entry name" value="Ice_binding"/>
    <property type="match status" value="1"/>
</dbReference>
<proteinExistence type="inferred from homology"/>
<dbReference type="EMBL" id="MK072403">
    <property type="protein sequence ID" value="AYV84284.1"/>
    <property type="molecule type" value="Genomic_DNA"/>
</dbReference>